<dbReference type="Pfam" id="PF00003">
    <property type="entry name" value="7tm_3"/>
    <property type="match status" value="1"/>
</dbReference>
<keyword evidence="10" id="KW-0807">Transducer</keyword>
<proteinExistence type="inferred from homology"/>
<keyword evidence="3" id="KW-1003">Cell membrane</keyword>
<keyword evidence="7 11" id="KW-0472">Membrane</keyword>
<dbReference type="InterPro" id="IPR017978">
    <property type="entry name" value="GPCR_3_C"/>
</dbReference>
<feature type="transmembrane region" description="Helical" evidence="11">
    <location>
        <begin position="230"/>
        <end position="253"/>
    </location>
</feature>
<reference evidence="14" key="1">
    <citation type="submission" date="2022-11" db="UniProtKB">
        <authorList>
            <consortium name="WormBaseParasite"/>
        </authorList>
    </citation>
    <scope>IDENTIFICATION</scope>
</reference>
<dbReference type="GO" id="GO:0004930">
    <property type="term" value="F:G protein-coupled receptor activity"/>
    <property type="evidence" value="ECO:0007669"/>
    <property type="project" value="UniProtKB-KW"/>
</dbReference>
<organism evidence="13 14">
    <name type="scientific">Setaria digitata</name>
    <dbReference type="NCBI Taxonomy" id="48799"/>
    <lineage>
        <taxon>Eukaryota</taxon>
        <taxon>Metazoa</taxon>
        <taxon>Ecdysozoa</taxon>
        <taxon>Nematoda</taxon>
        <taxon>Chromadorea</taxon>
        <taxon>Rhabditida</taxon>
        <taxon>Spirurina</taxon>
        <taxon>Spiruromorpha</taxon>
        <taxon>Filarioidea</taxon>
        <taxon>Setariidae</taxon>
        <taxon>Setaria</taxon>
    </lineage>
</organism>
<sequence>MTDSSTKYYNVLEVLSRLQCTWTIHGGMRVYARTCCTNDTSLCRDASEQGRGILVLFNGFCSAICILLISVVCRERRRHHEVRGWALMEIFLLGATMLYAIVLLDWFNPALSTCCFAVWLRQIGFSTFYGSIVLKIYRNLQEYRVRKAHHVIVKEEDMMKYLACLLALTITGLIAWTLGSFADQELWKSAWPQCPMQAWCLAWQGYELLFLIYGMRLCYKARNSSWQERWQFTVAICLEAIVTLLTNFLRYSIRYSAHSDTLMTITFVQLHLTVSVNIVIIIAPKFYFVSSESTRRMQTLAGTGNKAHPSLAKLRDNLLNGTIDFAEVPIVDMNPEDIRAELKRVYTQLRMYKLKNLYQDNPHISKRKGGKKSGSDRTIIKNRRISIPASNSPKIRRIDEEERNDLTVESAPHNVFLSTYKLQLEPNQSVRV</sequence>
<evidence type="ECO:0000256" key="10">
    <source>
        <dbReference type="ARBA" id="ARBA00023224"/>
    </source>
</evidence>
<comment type="subcellular location">
    <subcellularLocation>
        <location evidence="1">Cell membrane</location>
        <topology evidence="1">Multi-pass membrane protein</topology>
    </subcellularLocation>
</comment>
<feature type="transmembrane region" description="Helical" evidence="11">
    <location>
        <begin position="52"/>
        <end position="73"/>
    </location>
</feature>
<evidence type="ECO:0000256" key="8">
    <source>
        <dbReference type="ARBA" id="ARBA00023170"/>
    </source>
</evidence>
<evidence type="ECO:0000256" key="9">
    <source>
        <dbReference type="ARBA" id="ARBA00023180"/>
    </source>
</evidence>
<feature type="transmembrane region" description="Helical" evidence="11">
    <location>
        <begin position="158"/>
        <end position="176"/>
    </location>
</feature>
<dbReference type="WBParaSite" id="sdigi.contig128.g4914.t1">
    <property type="protein sequence ID" value="sdigi.contig128.g4914.t1"/>
    <property type="gene ID" value="sdigi.contig128.g4914"/>
</dbReference>
<keyword evidence="13" id="KW-1185">Reference proteome</keyword>
<keyword evidence="9" id="KW-0325">Glycoprotein</keyword>
<evidence type="ECO:0000259" key="12">
    <source>
        <dbReference type="Pfam" id="PF00003"/>
    </source>
</evidence>
<evidence type="ECO:0000256" key="2">
    <source>
        <dbReference type="ARBA" id="ARBA00007242"/>
    </source>
</evidence>
<evidence type="ECO:0000256" key="5">
    <source>
        <dbReference type="ARBA" id="ARBA00022989"/>
    </source>
</evidence>
<keyword evidence="5 11" id="KW-1133">Transmembrane helix</keyword>
<protein>
    <submittedName>
        <fullName evidence="14">G-protein coupled receptors family 3 profile domain-containing protein</fullName>
    </submittedName>
</protein>
<dbReference type="PANTHER" id="PTHR32546:SF26">
    <property type="entry name" value="SMOG, ISOFORM D"/>
    <property type="match status" value="1"/>
</dbReference>
<comment type="similarity">
    <text evidence="2">Belongs to the G-protein coupled receptor 3 family.</text>
</comment>
<feature type="transmembrane region" description="Helical" evidence="11">
    <location>
        <begin position="85"/>
        <end position="104"/>
    </location>
</feature>
<accession>A0A915PLG6</accession>
<evidence type="ECO:0000256" key="1">
    <source>
        <dbReference type="ARBA" id="ARBA00004651"/>
    </source>
</evidence>
<keyword evidence="8" id="KW-0675">Receptor</keyword>
<dbReference type="InterPro" id="IPR043458">
    <property type="entry name" value="GPR158/179"/>
</dbReference>
<name>A0A915PLG6_9BILA</name>
<evidence type="ECO:0000256" key="6">
    <source>
        <dbReference type="ARBA" id="ARBA00023040"/>
    </source>
</evidence>
<dbReference type="Proteomes" id="UP000887581">
    <property type="component" value="Unplaced"/>
</dbReference>
<evidence type="ECO:0000256" key="4">
    <source>
        <dbReference type="ARBA" id="ARBA00022692"/>
    </source>
</evidence>
<dbReference type="AlphaFoldDB" id="A0A915PLG6"/>
<feature type="transmembrane region" description="Helical" evidence="11">
    <location>
        <begin position="196"/>
        <end position="218"/>
    </location>
</feature>
<feature type="domain" description="G-protein coupled receptors family 3 profile" evidence="12">
    <location>
        <begin position="52"/>
        <end position="285"/>
    </location>
</feature>
<dbReference type="PANTHER" id="PTHR32546">
    <property type="entry name" value="G-PROTEIN COUPLED RECEPTOR 158-RELATED"/>
    <property type="match status" value="1"/>
</dbReference>
<evidence type="ECO:0000313" key="14">
    <source>
        <dbReference type="WBParaSite" id="sdigi.contig128.g4914.t1"/>
    </source>
</evidence>
<evidence type="ECO:0000313" key="13">
    <source>
        <dbReference type="Proteomes" id="UP000887581"/>
    </source>
</evidence>
<keyword evidence="4 11" id="KW-0812">Transmembrane</keyword>
<evidence type="ECO:0000256" key="7">
    <source>
        <dbReference type="ARBA" id="ARBA00023136"/>
    </source>
</evidence>
<evidence type="ECO:0000256" key="11">
    <source>
        <dbReference type="SAM" id="Phobius"/>
    </source>
</evidence>
<evidence type="ECO:0000256" key="3">
    <source>
        <dbReference type="ARBA" id="ARBA00022475"/>
    </source>
</evidence>
<keyword evidence="6" id="KW-0297">G-protein coupled receptor</keyword>
<dbReference type="GO" id="GO:0005886">
    <property type="term" value="C:plasma membrane"/>
    <property type="evidence" value="ECO:0007669"/>
    <property type="project" value="UniProtKB-SubCell"/>
</dbReference>
<feature type="transmembrane region" description="Helical" evidence="11">
    <location>
        <begin position="116"/>
        <end position="137"/>
    </location>
</feature>
<feature type="transmembrane region" description="Helical" evidence="11">
    <location>
        <begin position="265"/>
        <end position="288"/>
    </location>
</feature>